<evidence type="ECO:0000313" key="1">
    <source>
        <dbReference type="EMBL" id="KKM72550.1"/>
    </source>
</evidence>
<dbReference type="EMBL" id="LAZR01009449">
    <property type="protein sequence ID" value="KKM72550.1"/>
    <property type="molecule type" value="Genomic_DNA"/>
</dbReference>
<proteinExistence type="predicted"/>
<accession>A0A0F9M7C3</accession>
<protein>
    <submittedName>
        <fullName evidence="1">Uncharacterized protein</fullName>
    </submittedName>
</protein>
<sequence length="230" mass="27030">MPPKSTPNYIINRIIRQKTKDRNTIKAISRNVRVSRSTISKILNRKLEDTRSKYSTKRTYISFEDVEKMVKLRTKDRCMIKEIAQKIRLPKHLVSTILKDKLKDTISEYSTLRTYISKEDVKEIVQLRKECISLKNIQEKLGIDITLISSILRCELGDKYQEYSAKNIPSQVRNRIIFLHKLKPLNEISKITKVSFCTVKSIVQESFDIIYDKIISEIPTVMIQSFIKFR</sequence>
<organism evidence="1">
    <name type="scientific">marine sediment metagenome</name>
    <dbReference type="NCBI Taxonomy" id="412755"/>
    <lineage>
        <taxon>unclassified sequences</taxon>
        <taxon>metagenomes</taxon>
        <taxon>ecological metagenomes</taxon>
    </lineage>
</organism>
<comment type="caution">
    <text evidence="1">The sequence shown here is derived from an EMBL/GenBank/DDBJ whole genome shotgun (WGS) entry which is preliminary data.</text>
</comment>
<name>A0A0F9M7C3_9ZZZZ</name>
<dbReference type="AlphaFoldDB" id="A0A0F9M7C3"/>
<gene>
    <name evidence="1" type="ORF">LCGC14_1419440</name>
</gene>
<reference evidence="1" key="1">
    <citation type="journal article" date="2015" name="Nature">
        <title>Complex archaea that bridge the gap between prokaryotes and eukaryotes.</title>
        <authorList>
            <person name="Spang A."/>
            <person name="Saw J.H."/>
            <person name="Jorgensen S.L."/>
            <person name="Zaremba-Niedzwiedzka K."/>
            <person name="Martijn J."/>
            <person name="Lind A.E."/>
            <person name="van Eijk R."/>
            <person name="Schleper C."/>
            <person name="Guy L."/>
            <person name="Ettema T.J."/>
        </authorList>
    </citation>
    <scope>NUCLEOTIDE SEQUENCE</scope>
</reference>